<dbReference type="InterPro" id="IPR036049">
    <property type="entry name" value="Ribosomal_uL29_sf"/>
</dbReference>
<dbReference type="HAMAP" id="MF_00374">
    <property type="entry name" value="Ribosomal_uL29"/>
    <property type="match status" value="1"/>
</dbReference>
<accession>A0A381R6L8</accession>
<keyword evidence="3" id="KW-0687">Ribonucleoprotein</keyword>
<evidence type="ECO:0000313" key="4">
    <source>
        <dbReference type="EMBL" id="SUZ87200.1"/>
    </source>
</evidence>
<keyword evidence="2" id="KW-0689">Ribosomal protein</keyword>
<dbReference type="NCBIfam" id="TIGR00012">
    <property type="entry name" value="L29"/>
    <property type="match status" value="1"/>
</dbReference>
<dbReference type="Gene3D" id="1.10.287.310">
    <property type="match status" value="1"/>
</dbReference>
<dbReference type="GO" id="GO:1990904">
    <property type="term" value="C:ribonucleoprotein complex"/>
    <property type="evidence" value="ECO:0007669"/>
    <property type="project" value="UniProtKB-KW"/>
</dbReference>
<dbReference type="AlphaFoldDB" id="A0A381R6L8"/>
<gene>
    <name evidence="4" type="ORF">METZ01_LOCUS40054</name>
</gene>
<evidence type="ECO:0000256" key="2">
    <source>
        <dbReference type="ARBA" id="ARBA00022980"/>
    </source>
</evidence>
<sequence length="61" mass="7138">MIDVETKLHDNLESLQNLRFQKALQQLENPIQIKHLKKEIAQLKTIIKEFNLGLRGAKDEN</sequence>
<dbReference type="EMBL" id="UINC01001714">
    <property type="protein sequence ID" value="SUZ87200.1"/>
    <property type="molecule type" value="Genomic_DNA"/>
</dbReference>
<evidence type="ECO:0000256" key="3">
    <source>
        <dbReference type="ARBA" id="ARBA00023274"/>
    </source>
</evidence>
<evidence type="ECO:0000256" key="1">
    <source>
        <dbReference type="ARBA" id="ARBA00009254"/>
    </source>
</evidence>
<name>A0A381R6L8_9ZZZZ</name>
<comment type="similarity">
    <text evidence="1">Belongs to the universal ribosomal protein uL29 family.</text>
</comment>
<dbReference type="GO" id="GO:0006412">
    <property type="term" value="P:translation"/>
    <property type="evidence" value="ECO:0007669"/>
    <property type="project" value="InterPro"/>
</dbReference>
<dbReference type="SUPFAM" id="SSF46561">
    <property type="entry name" value="Ribosomal protein L29 (L29p)"/>
    <property type="match status" value="1"/>
</dbReference>
<reference evidence="4" key="1">
    <citation type="submission" date="2018-05" db="EMBL/GenBank/DDBJ databases">
        <authorList>
            <person name="Lanie J.A."/>
            <person name="Ng W.-L."/>
            <person name="Kazmierczak K.M."/>
            <person name="Andrzejewski T.M."/>
            <person name="Davidsen T.M."/>
            <person name="Wayne K.J."/>
            <person name="Tettelin H."/>
            <person name="Glass J.I."/>
            <person name="Rusch D."/>
            <person name="Podicherti R."/>
            <person name="Tsui H.-C.T."/>
            <person name="Winkler M.E."/>
        </authorList>
    </citation>
    <scope>NUCLEOTIDE SEQUENCE</scope>
</reference>
<dbReference type="Pfam" id="PF00831">
    <property type="entry name" value="Ribosomal_L29"/>
    <property type="match status" value="1"/>
</dbReference>
<dbReference type="GO" id="GO:0003735">
    <property type="term" value="F:structural constituent of ribosome"/>
    <property type="evidence" value="ECO:0007669"/>
    <property type="project" value="InterPro"/>
</dbReference>
<dbReference type="GO" id="GO:0005840">
    <property type="term" value="C:ribosome"/>
    <property type="evidence" value="ECO:0007669"/>
    <property type="project" value="UniProtKB-KW"/>
</dbReference>
<evidence type="ECO:0008006" key="5">
    <source>
        <dbReference type="Google" id="ProtNLM"/>
    </source>
</evidence>
<dbReference type="InterPro" id="IPR018254">
    <property type="entry name" value="Ribosomal_uL29_CS"/>
</dbReference>
<dbReference type="CDD" id="cd00427">
    <property type="entry name" value="Ribosomal_L29_HIP"/>
    <property type="match status" value="1"/>
</dbReference>
<dbReference type="PROSITE" id="PS00579">
    <property type="entry name" value="RIBOSOMAL_L29"/>
    <property type="match status" value="1"/>
</dbReference>
<proteinExistence type="inferred from homology"/>
<dbReference type="InterPro" id="IPR001854">
    <property type="entry name" value="Ribosomal_uL29"/>
</dbReference>
<protein>
    <recommendedName>
        <fullName evidence="5">50S ribosomal protein L29</fullName>
    </recommendedName>
</protein>
<organism evidence="4">
    <name type="scientific">marine metagenome</name>
    <dbReference type="NCBI Taxonomy" id="408172"/>
    <lineage>
        <taxon>unclassified sequences</taxon>
        <taxon>metagenomes</taxon>
        <taxon>ecological metagenomes</taxon>
    </lineage>
</organism>